<feature type="region of interest" description="Disordered" evidence="1">
    <location>
        <begin position="26"/>
        <end position="45"/>
    </location>
</feature>
<keyword evidence="2" id="KW-1185">Reference proteome</keyword>
<evidence type="ECO:0000256" key="1">
    <source>
        <dbReference type="SAM" id="MobiDB-lite"/>
    </source>
</evidence>
<protein>
    <submittedName>
        <fullName evidence="3">Uncharacterized protein LOC136079990</fullName>
    </submittedName>
</protein>
<dbReference type="PANTHER" id="PTHR46601">
    <property type="entry name" value="ULP_PROTEASE DOMAIN-CONTAINING PROTEIN"/>
    <property type="match status" value="1"/>
</dbReference>
<proteinExistence type="predicted"/>
<dbReference type="Proteomes" id="UP001652625">
    <property type="component" value="Chromosome 05"/>
</dbReference>
<reference evidence="3" key="1">
    <citation type="submission" date="2025-08" db="UniProtKB">
        <authorList>
            <consortium name="RefSeq"/>
        </authorList>
    </citation>
    <scope>IDENTIFICATION</scope>
</reference>
<dbReference type="GeneID" id="136079990"/>
<sequence>MMRSSLNIAPGKKLCKPCKQKIAKKADLKEEKQSQGEQDEDFLKSSFKSKREEINKELENFNISPLKSHSKSSKHILSEGKRKVARINEMVSNLTRKTESQFNVPSKLCYEPNDIKKKAENFDEIMSLIKEKILCSDKRTIVHLLTLAPPSWSILEVQNNFAVTEYQAKKARQLFNKKGLLAISPFYKGKVLQKEIEDSVKLFYDSSDLCRTMPGKKDYVSIQKNVHKQKKLLLCNLKELYLVYKENNPEIQISYSKFASLRPKWCILPGASGTHSVCVCSYHQNVILLVDVLNIGLKYKDLLSKTVCSVENKECMLAQCDDCLGKEPLTKYLYEIFGVYEDDFEIHYKQWQTTDRATLLSLTADVPTFVELLASCFEKLQAHSFIAHSQSQYLPRRHNSFKSYAWFLLRV</sequence>
<name>A0ABM4BU56_HYDVU</name>
<dbReference type="PANTHER" id="PTHR46601:SF1">
    <property type="entry name" value="ADF-H DOMAIN-CONTAINING PROTEIN"/>
    <property type="match status" value="1"/>
</dbReference>
<accession>A0ABM4BU56</accession>
<evidence type="ECO:0000313" key="3">
    <source>
        <dbReference type="RefSeq" id="XP_065652713.1"/>
    </source>
</evidence>
<gene>
    <name evidence="3" type="primary">LOC136079990</name>
</gene>
<organism evidence="2 3">
    <name type="scientific">Hydra vulgaris</name>
    <name type="common">Hydra</name>
    <name type="synonym">Hydra attenuata</name>
    <dbReference type="NCBI Taxonomy" id="6087"/>
    <lineage>
        <taxon>Eukaryota</taxon>
        <taxon>Metazoa</taxon>
        <taxon>Cnidaria</taxon>
        <taxon>Hydrozoa</taxon>
        <taxon>Hydroidolina</taxon>
        <taxon>Anthoathecata</taxon>
        <taxon>Aplanulata</taxon>
        <taxon>Hydridae</taxon>
        <taxon>Hydra</taxon>
    </lineage>
</organism>
<evidence type="ECO:0000313" key="2">
    <source>
        <dbReference type="Proteomes" id="UP001652625"/>
    </source>
</evidence>
<dbReference type="RefSeq" id="XP_065652713.1">
    <property type="nucleotide sequence ID" value="XM_065796641.1"/>
</dbReference>